<reference evidence="3 4" key="1">
    <citation type="submission" date="2019-02" db="EMBL/GenBank/DDBJ databases">
        <title>Genome sequencing of the rare red list fungi Dentipellis fragilis.</title>
        <authorList>
            <person name="Buettner E."/>
            <person name="Kellner H."/>
        </authorList>
    </citation>
    <scope>NUCLEOTIDE SEQUENCE [LARGE SCALE GENOMIC DNA]</scope>
    <source>
        <strain evidence="3 4">DSM 105465</strain>
    </source>
</reference>
<evidence type="ECO:0000313" key="4">
    <source>
        <dbReference type="Proteomes" id="UP000298327"/>
    </source>
</evidence>
<dbReference type="Proteomes" id="UP000298327">
    <property type="component" value="Unassembled WGS sequence"/>
</dbReference>
<protein>
    <submittedName>
        <fullName evidence="3">Uncharacterized protein</fullName>
    </submittedName>
</protein>
<keyword evidence="1" id="KW-0175">Coiled coil</keyword>
<gene>
    <name evidence="3" type="ORF">EVG20_g6581</name>
</gene>
<dbReference type="AlphaFoldDB" id="A0A4Y9YK63"/>
<accession>A0A4Y9YK63</accession>
<feature type="coiled-coil region" evidence="1">
    <location>
        <begin position="136"/>
        <end position="187"/>
    </location>
</feature>
<feature type="signal peptide" evidence="2">
    <location>
        <begin position="1"/>
        <end position="23"/>
    </location>
</feature>
<proteinExistence type="predicted"/>
<feature type="chain" id="PRO_5021466317" evidence="2">
    <location>
        <begin position="24"/>
        <end position="224"/>
    </location>
</feature>
<sequence length="224" mass="23941">MIASTPLILAATVFFSLAAPSLSAPIASQHGASLSARAPISVEQLKEIEEQFGPLKLAPGTSLPVRAPADREAPEGLIQELKDLAAQFGEQKRAPGSAGSIEAREGVFEKIKELLQNIEKPTQKRALGSSGSIEARSALSDKIKEILTKLENIEKQKRALGSSIEARSALSDKIKEILTKLENIEKQKRAPEPLSAGELQQALKDALKNLPGPGNSRAIIDELD</sequence>
<comment type="caution">
    <text evidence="3">The sequence shown here is derived from an EMBL/GenBank/DDBJ whole genome shotgun (WGS) entry which is preliminary data.</text>
</comment>
<keyword evidence="4" id="KW-1185">Reference proteome</keyword>
<name>A0A4Y9YK63_9AGAM</name>
<evidence type="ECO:0000313" key="3">
    <source>
        <dbReference type="EMBL" id="TFY62775.1"/>
    </source>
</evidence>
<dbReference type="OrthoDB" id="10476923at2759"/>
<dbReference type="EMBL" id="SEOQ01000447">
    <property type="protein sequence ID" value="TFY62775.1"/>
    <property type="molecule type" value="Genomic_DNA"/>
</dbReference>
<organism evidence="3 4">
    <name type="scientific">Dentipellis fragilis</name>
    <dbReference type="NCBI Taxonomy" id="205917"/>
    <lineage>
        <taxon>Eukaryota</taxon>
        <taxon>Fungi</taxon>
        <taxon>Dikarya</taxon>
        <taxon>Basidiomycota</taxon>
        <taxon>Agaricomycotina</taxon>
        <taxon>Agaricomycetes</taxon>
        <taxon>Russulales</taxon>
        <taxon>Hericiaceae</taxon>
        <taxon>Dentipellis</taxon>
    </lineage>
</organism>
<evidence type="ECO:0000256" key="1">
    <source>
        <dbReference type="SAM" id="Coils"/>
    </source>
</evidence>
<keyword evidence="2" id="KW-0732">Signal</keyword>
<evidence type="ECO:0000256" key="2">
    <source>
        <dbReference type="SAM" id="SignalP"/>
    </source>
</evidence>